<organism evidence="6 7">
    <name type="scientific">Bodo saltans</name>
    <name type="common">Flagellated protozoan</name>
    <dbReference type="NCBI Taxonomy" id="75058"/>
    <lineage>
        <taxon>Eukaryota</taxon>
        <taxon>Discoba</taxon>
        <taxon>Euglenozoa</taxon>
        <taxon>Kinetoplastea</taxon>
        <taxon>Metakinetoplastina</taxon>
        <taxon>Eubodonida</taxon>
        <taxon>Bodonidae</taxon>
        <taxon>Bodo</taxon>
    </lineage>
</organism>
<comment type="function">
    <text evidence="5">Small GTPase required for proper nuclear import of RNA polymerase II and III (RNAPII and RNAPIII). May act at an RNAP assembly step prior to nuclear import.</text>
</comment>
<dbReference type="EMBL" id="CYKH01000248">
    <property type="protein sequence ID" value="CUF14287.1"/>
    <property type="molecule type" value="Genomic_DNA"/>
</dbReference>
<keyword evidence="7" id="KW-1185">Reference proteome</keyword>
<keyword evidence="4 5" id="KW-0342">GTP-binding</keyword>
<evidence type="ECO:0000256" key="5">
    <source>
        <dbReference type="RuleBase" id="RU365059"/>
    </source>
</evidence>
<name>A0A0S4IQ77_BODSA</name>
<reference evidence="7" key="1">
    <citation type="submission" date="2015-09" db="EMBL/GenBank/DDBJ databases">
        <authorList>
            <consortium name="Pathogen Informatics"/>
        </authorList>
    </citation>
    <scope>NUCLEOTIDE SEQUENCE [LARGE SCALE GENOMIC DNA]</scope>
    <source>
        <strain evidence="7">Lake Konstanz</strain>
    </source>
</reference>
<dbReference type="Gene3D" id="3.40.50.300">
    <property type="entry name" value="P-loop containing nucleotide triphosphate hydrolases"/>
    <property type="match status" value="1"/>
</dbReference>
<evidence type="ECO:0000256" key="1">
    <source>
        <dbReference type="ARBA" id="ARBA00005290"/>
    </source>
</evidence>
<dbReference type="AlphaFoldDB" id="A0A0S4IQ77"/>
<dbReference type="GO" id="GO:0003924">
    <property type="term" value="F:GTPase activity"/>
    <property type="evidence" value="ECO:0007669"/>
    <property type="project" value="TreeGrafter"/>
</dbReference>
<keyword evidence="3 5" id="KW-0378">Hydrolase</keyword>
<proteinExistence type="inferred from homology"/>
<comment type="subunit">
    <text evidence="5">Binds to RNA polymerase II (RNAPII).</text>
</comment>
<evidence type="ECO:0000256" key="4">
    <source>
        <dbReference type="ARBA" id="ARBA00023134"/>
    </source>
</evidence>
<dbReference type="Pfam" id="PF03029">
    <property type="entry name" value="ATP_bind_1"/>
    <property type="match status" value="1"/>
</dbReference>
<sequence length="247" mass="27518">MLGRTTHVCNFDPAAEVLQYEPSVDVRDLISLDDAMEGKGLGPNGGLVFCMEYLMQNLPWLSDALGDYMDDFVMIDMPGQVELLSHFPVVPTFVDFLKQEGYNVVVLFLLDALSATADAGKFVSGCLFSLSSMVSMDCPFVNVLTKCDLLPATMKEHDLEHYCMCDFDFLKLGHLPGKWKAMTRALSSVIDDFQLVAFRPMDINEVDYITNLAGLIDDTLQVVDDAEVRDRDMDEEATQGLMPRGDD</sequence>
<keyword evidence="2 5" id="KW-0547">Nucleotide-binding</keyword>
<evidence type="ECO:0000313" key="7">
    <source>
        <dbReference type="Proteomes" id="UP000051952"/>
    </source>
</evidence>
<dbReference type="VEuPathDB" id="TriTrypDB:BSAL_59525"/>
<accession>A0A0S4IQ77</accession>
<dbReference type="InterPro" id="IPR027417">
    <property type="entry name" value="P-loop_NTPase"/>
</dbReference>
<dbReference type="PANTHER" id="PTHR21231:SF7">
    <property type="entry name" value="GPN-LOOP GTPASE 3"/>
    <property type="match status" value="1"/>
</dbReference>
<dbReference type="Proteomes" id="UP000051952">
    <property type="component" value="Unassembled WGS sequence"/>
</dbReference>
<evidence type="ECO:0000256" key="2">
    <source>
        <dbReference type="ARBA" id="ARBA00022741"/>
    </source>
</evidence>
<gene>
    <name evidence="6" type="ORF">BSAL_59525</name>
</gene>
<comment type="similarity">
    <text evidence="1 5">Belongs to the GPN-loop GTPase family.</text>
</comment>
<dbReference type="InterPro" id="IPR004130">
    <property type="entry name" value="Gpn"/>
</dbReference>
<dbReference type="GO" id="GO:0005525">
    <property type="term" value="F:GTP binding"/>
    <property type="evidence" value="ECO:0007669"/>
    <property type="project" value="UniProtKB-KW"/>
</dbReference>
<protein>
    <recommendedName>
        <fullName evidence="5">GPN-loop GTPase 3</fullName>
    </recommendedName>
</protein>
<evidence type="ECO:0000313" key="6">
    <source>
        <dbReference type="EMBL" id="CUF14287.1"/>
    </source>
</evidence>
<dbReference type="SUPFAM" id="SSF52540">
    <property type="entry name" value="P-loop containing nucleoside triphosphate hydrolases"/>
    <property type="match status" value="1"/>
</dbReference>
<dbReference type="PANTHER" id="PTHR21231">
    <property type="entry name" value="XPA-BINDING PROTEIN 1-RELATED"/>
    <property type="match status" value="1"/>
</dbReference>
<dbReference type="OMA" id="LYTHMTV"/>
<evidence type="ECO:0000256" key="3">
    <source>
        <dbReference type="ARBA" id="ARBA00022801"/>
    </source>
</evidence>
<dbReference type="OrthoDB" id="5839at2759"/>